<dbReference type="eggNOG" id="ENOG502TFP9">
    <property type="taxonomic scope" value="Eukaryota"/>
</dbReference>
<dbReference type="InterPro" id="IPR012877">
    <property type="entry name" value="Dhs-27"/>
</dbReference>
<dbReference type="PANTHER" id="PTHR23020:SF17">
    <property type="entry name" value="CHK KINASE-LIKE DOMAIN-CONTAINING PROTEIN"/>
    <property type="match status" value="1"/>
</dbReference>
<dbReference type="InterPro" id="IPR052961">
    <property type="entry name" value="Oxido-Kinase-like_Enzymes"/>
</dbReference>
<dbReference type="OMA" id="WHDVEME"/>
<dbReference type="InterPro" id="IPR015897">
    <property type="entry name" value="CHK_kinase-like"/>
</dbReference>
<dbReference type="EMBL" id="DS268420">
    <property type="protein sequence ID" value="EFO87800.1"/>
    <property type="molecule type" value="Genomic_DNA"/>
</dbReference>
<protein>
    <recommendedName>
        <fullName evidence="1">CHK kinase-like domain-containing protein</fullName>
    </recommendedName>
</protein>
<feature type="domain" description="CHK kinase-like" evidence="1">
    <location>
        <begin position="168"/>
        <end position="378"/>
    </location>
</feature>
<name>E3M0B1_CAERE</name>
<dbReference type="FunCoup" id="E3M0B1">
    <property type="interactions" value="7"/>
</dbReference>
<proteinExistence type="predicted"/>
<dbReference type="SMART" id="SM00587">
    <property type="entry name" value="CHK"/>
    <property type="match status" value="1"/>
</dbReference>
<dbReference type="InterPro" id="IPR011009">
    <property type="entry name" value="Kinase-like_dom_sf"/>
</dbReference>
<dbReference type="SUPFAM" id="SSF56112">
    <property type="entry name" value="Protein kinase-like (PK-like)"/>
    <property type="match status" value="1"/>
</dbReference>
<dbReference type="AlphaFoldDB" id="E3M0B1"/>
<accession>E3M0B1</accession>
<evidence type="ECO:0000259" key="1">
    <source>
        <dbReference type="SMART" id="SM00587"/>
    </source>
</evidence>
<dbReference type="PANTHER" id="PTHR23020">
    <property type="entry name" value="UNCHARACTERIZED NUCLEAR HORMONE RECEPTOR-RELATED"/>
    <property type="match status" value="1"/>
</dbReference>
<reference evidence="2" key="1">
    <citation type="submission" date="2007-07" db="EMBL/GenBank/DDBJ databases">
        <title>PCAP assembly of the Caenorhabditis remanei genome.</title>
        <authorList>
            <consortium name="The Caenorhabditis remanei Sequencing Consortium"/>
            <person name="Wilson R.K."/>
        </authorList>
    </citation>
    <scope>NUCLEOTIDE SEQUENCE [LARGE SCALE GENOMIC DNA]</scope>
    <source>
        <strain evidence="2">PB4641</strain>
    </source>
</reference>
<sequence>MLQTTNFLLIVIQIIQTDMSLYEPADGLLGTHVTWHDVEMEMQRVLGTNARFGENRKIRDIGDMKGFMSKIAMIQADWYFPPDEDLRSLPDRIAVKMSSELSLYNFSTLVSSKKWDVEKMQSMTSHVKDLHNREVQMYRIISREQPNCPTVHVLALEEFTEFTPLKAYIISEYIPNLHDIGMSDNIPLDDIWAVVDGIAAFSAMGESMSEEEKKTATNGDRYIEDAISCFYGENVSGRGIGAVDESFEFQPPDNMRKNLVDILGVAYEEKVDEAMEVFDFYCKNSEIRSNYSKVPEFLDHNPVLMHSDIWPSNLLFSRSPQNNLEFEALIDFQTASMSSPGLDVACLMVTCLSKTDRRACKGALLDRYYESFVRSLKNPNSIPYTRSQLEDSYDLCFPAAVILMLPFILSFSLRLGDDIPENSIDKSAGLIEDFIFIHKSNLQKFPKFYETRL</sequence>
<dbReference type="InParanoid" id="E3M0B1"/>
<evidence type="ECO:0000313" key="3">
    <source>
        <dbReference type="Proteomes" id="UP000008281"/>
    </source>
</evidence>
<organism evidence="3">
    <name type="scientific">Caenorhabditis remanei</name>
    <name type="common">Caenorhabditis vulgaris</name>
    <dbReference type="NCBI Taxonomy" id="31234"/>
    <lineage>
        <taxon>Eukaryota</taxon>
        <taxon>Metazoa</taxon>
        <taxon>Ecdysozoa</taxon>
        <taxon>Nematoda</taxon>
        <taxon>Chromadorea</taxon>
        <taxon>Rhabditida</taxon>
        <taxon>Rhabditina</taxon>
        <taxon>Rhabditomorpha</taxon>
        <taxon>Rhabditoidea</taxon>
        <taxon>Rhabditidae</taxon>
        <taxon>Peloderinae</taxon>
        <taxon>Caenorhabditis</taxon>
    </lineage>
</organism>
<dbReference type="HOGENOM" id="CLU_038410_1_0_1"/>
<dbReference type="Proteomes" id="UP000008281">
    <property type="component" value="Unassembled WGS sequence"/>
</dbReference>
<keyword evidence="3" id="KW-1185">Reference proteome</keyword>
<dbReference type="Gene3D" id="3.90.1200.10">
    <property type="match status" value="1"/>
</dbReference>
<dbReference type="OrthoDB" id="191037at2759"/>
<evidence type="ECO:0000313" key="2">
    <source>
        <dbReference type="EMBL" id="EFO87800.1"/>
    </source>
</evidence>
<dbReference type="Pfam" id="PF07914">
    <property type="entry name" value="DUF1679"/>
    <property type="match status" value="1"/>
</dbReference>
<gene>
    <name evidence="2" type="ORF">CRE_05618</name>
</gene>